<accession>A0ABU9YPJ3</accession>
<dbReference type="RefSeq" id="WP_345933446.1">
    <property type="nucleotide sequence ID" value="NZ_JBBKTV010000005.1"/>
</dbReference>
<dbReference type="InterPro" id="IPR029787">
    <property type="entry name" value="Nucleotide_cyclase"/>
</dbReference>
<comment type="caution">
    <text evidence="2">The sequence shown here is derived from an EMBL/GenBank/DDBJ whole genome shotgun (WGS) entry which is preliminary data.</text>
</comment>
<evidence type="ECO:0000313" key="3">
    <source>
        <dbReference type="Proteomes" id="UP001413721"/>
    </source>
</evidence>
<dbReference type="SUPFAM" id="SSF55073">
    <property type="entry name" value="Nucleotide cyclase"/>
    <property type="match status" value="1"/>
</dbReference>
<dbReference type="InterPro" id="IPR001054">
    <property type="entry name" value="A/G_cyclase"/>
</dbReference>
<dbReference type="Gene3D" id="3.30.70.1230">
    <property type="entry name" value="Nucleotide cyclase"/>
    <property type="match status" value="1"/>
</dbReference>
<evidence type="ECO:0000259" key="1">
    <source>
        <dbReference type="PROSITE" id="PS50125"/>
    </source>
</evidence>
<dbReference type="PROSITE" id="PS50125">
    <property type="entry name" value="GUANYLATE_CYCLASE_2"/>
    <property type="match status" value="1"/>
</dbReference>
<dbReference type="EC" id="4.6.1.-" evidence="2"/>
<dbReference type="GO" id="GO:0016829">
    <property type="term" value="F:lyase activity"/>
    <property type="evidence" value="ECO:0007669"/>
    <property type="project" value="UniProtKB-KW"/>
</dbReference>
<dbReference type="PANTHER" id="PTHR43081">
    <property type="entry name" value="ADENYLATE CYCLASE, TERMINAL-DIFFERENTIATION SPECIFIC-RELATED"/>
    <property type="match status" value="1"/>
</dbReference>
<dbReference type="CDD" id="cd07302">
    <property type="entry name" value="CHD"/>
    <property type="match status" value="1"/>
</dbReference>
<sequence length="399" mass="42325">MTGLEQIRGWIIDAGLAGLDEQRLLSGVGTRLVAAGLPLAGITLVSDTLHPILEGHAFLWRHDEPDMAPIAYGRDYDVAGWEASPFSHLDRSGDRVLLRRLTPATDTEFNYLSGLRAEGHTGYLAVIERFGGTGLDGIGVGGMDCVYISWTTRADGGFDDHQVAAILSLTPSLALAIRSASLAGIGHTIARTYLGRDAGAQVMAGRIMRGVADRMDAVLWFSDLRDWTRISGAMPPDQVIPFLNDHVEPVVAAIHAQGGDVLKFMGDGILALFAAGDRPSAAVRALTAAAEASDGLQGVAARRGAEGLPSTGLYLALHAGPVFYGNIGGPDRLDFTAVGPAVNEVARIAAMCRSVDRPMLLSEAFVETLDRDRHPVASVGRFALRGVDGAQHLYTPDTR</sequence>
<dbReference type="PANTHER" id="PTHR43081:SF11">
    <property type="entry name" value="BLR2264 PROTEIN"/>
    <property type="match status" value="1"/>
</dbReference>
<organism evidence="2 3">
    <name type="scientific">Tistrella arctica</name>
    <dbReference type="NCBI Taxonomy" id="3133430"/>
    <lineage>
        <taxon>Bacteria</taxon>
        <taxon>Pseudomonadati</taxon>
        <taxon>Pseudomonadota</taxon>
        <taxon>Alphaproteobacteria</taxon>
        <taxon>Geminicoccales</taxon>
        <taxon>Geminicoccaceae</taxon>
        <taxon>Tistrella</taxon>
    </lineage>
</organism>
<keyword evidence="3" id="KW-1185">Reference proteome</keyword>
<dbReference type="InterPro" id="IPR050697">
    <property type="entry name" value="Adenylyl/Guanylyl_Cyclase_3/4"/>
</dbReference>
<feature type="domain" description="Guanylate cyclase" evidence="1">
    <location>
        <begin position="218"/>
        <end position="349"/>
    </location>
</feature>
<keyword evidence="2" id="KW-0456">Lyase</keyword>
<gene>
    <name evidence="2" type="ORF">WG926_20585</name>
</gene>
<reference evidence="2 3" key="1">
    <citation type="submission" date="2024-03" db="EMBL/GenBank/DDBJ databases">
        <title>High-quality draft genome sequencing of Tistrella sp. BH-R2-4.</title>
        <authorList>
            <person name="Dong C."/>
        </authorList>
    </citation>
    <scope>NUCLEOTIDE SEQUENCE [LARGE SCALE GENOMIC DNA]</scope>
    <source>
        <strain evidence="2 3">BH-R2-4</strain>
    </source>
</reference>
<proteinExistence type="predicted"/>
<evidence type="ECO:0000313" key="2">
    <source>
        <dbReference type="EMBL" id="MEN2990723.1"/>
    </source>
</evidence>
<protein>
    <submittedName>
        <fullName evidence="2">Adenylate/guanylate cyclase domain-containing protein</fullName>
        <ecNumber evidence="2">4.6.1.-</ecNumber>
    </submittedName>
</protein>
<dbReference type="EMBL" id="JBBKTW010000008">
    <property type="protein sequence ID" value="MEN2990723.1"/>
    <property type="molecule type" value="Genomic_DNA"/>
</dbReference>
<name>A0ABU9YPJ3_9PROT</name>
<dbReference type="Proteomes" id="UP001413721">
    <property type="component" value="Unassembled WGS sequence"/>
</dbReference>